<reference evidence="2 3" key="1">
    <citation type="journal article" date="2020" name="ISME J.">
        <title>Comparative genomics reveals insights into cyanobacterial evolution and habitat adaptation.</title>
        <authorList>
            <person name="Chen M.Y."/>
            <person name="Teng W.K."/>
            <person name="Zhao L."/>
            <person name="Hu C.X."/>
            <person name="Zhou Y.K."/>
            <person name="Han B.P."/>
            <person name="Song L.R."/>
            <person name="Shu W.S."/>
        </authorList>
    </citation>
    <scope>NUCLEOTIDE SEQUENCE [LARGE SCALE GENOMIC DNA]</scope>
    <source>
        <strain evidence="2 3">FACHB-3921</strain>
    </source>
</reference>
<gene>
    <name evidence="2" type="ORF">H6G14_09040</name>
</gene>
<protein>
    <submittedName>
        <fullName evidence="2">Uncharacterized protein</fullName>
    </submittedName>
</protein>
<dbReference type="Proteomes" id="UP000621307">
    <property type="component" value="Unassembled WGS sequence"/>
</dbReference>
<sequence>MSYYNFNDHFWSSKTVCPQKPIQTNDADSKAKTSSYIICIASTLISLLFAAFFMGNHKNQTGDIRNINNSNCLMLTRNQEMQLYCSNLQR</sequence>
<evidence type="ECO:0000313" key="3">
    <source>
        <dbReference type="Proteomes" id="UP000621307"/>
    </source>
</evidence>
<keyword evidence="3" id="KW-1185">Reference proteome</keyword>
<comment type="caution">
    <text evidence="2">The sequence shown here is derived from an EMBL/GenBank/DDBJ whole genome shotgun (WGS) entry which is preliminary data.</text>
</comment>
<proteinExistence type="predicted"/>
<accession>A0ABR8BCK6</accession>
<keyword evidence="1" id="KW-0812">Transmembrane</keyword>
<evidence type="ECO:0000313" key="2">
    <source>
        <dbReference type="EMBL" id="MBD2251454.1"/>
    </source>
</evidence>
<keyword evidence="1" id="KW-0472">Membrane</keyword>
<feature type="transmembrane region" description="Helical" evidence="1">
    <location>
        <begin position="35"/>
        <end position="55"/>
    </location>
</feature>
<dbReference type="EMBL" id="JACJQL010000010">
    <property type="protein sequence ID" value="MBD2251454.1"/>
    <property type="molecule type" value="Genomic_DNA"/>
</dbReference>
<evidence type="ECO:0000256" key="1">
    <source>
        <dbReference type="SAM" id="Phobius"/>
    </source>
</evidence>
<keyword evidence="1" id="KW-1133">Transmembrane helix</keyword>
<organism evidence="2 3">
    <name type="scientific">Nostoc parmelioides FACHB-3921</name>
    <dbReference type="NCBI Taxonomy" id="2692909"/>
    <lineage>
        <taxon>Bacteria</taxon>
        <taxon>Bacillati</taxon>
        <taxon>Cyanobacteriota</taxon>
        <taxon>Cyanophyceae</taxon>
        <taxon>Nostocales</taxon>
        <taxon>Nostocaceae</taxon>
        <taxon>Nostoc</taxon>
    </lineage>
</organism>
<dbReference type="RefSeq" id="WP_190567011.1">
    <property type="nucleotide sequence ID" value="NZ_JACJQL010000010.1"/>
</dbReference>
<name>A0ABR8BCK6_9NOSO</name>